<feature type="region of interest" description="Disordered" evidence="1">
    <location>
        <begin position="1"/>
        <end position="259"/>
    </location>
</feature>
<organism evidence="2 3">
    <name type="scientific">Thalassiosira oceanica</name>
    <name type="common">Marine diatom</name>
    <dbReference type="NCBI Taxonomy" id="159749"/>
    <lineage>
        <taxon>Eukaryota</taxon>
        <taxon>Sar</taxon>
        <taxon>Stramenopiles</taxon>
        <taxon>Ochrophyta</taxon>
        <taxon>Bacillariophyta</taxon>
        <taxon>Coscinodiscophyceae</taxon>
        <taxon>Thalassiosirophycidae</taxon>
        <taxon>Thalassiosirales</taxon>
        <taxon>Thalassiosiraceae</taxon>
        <taxon>Thalassiosira</taxon>
    </lineage>
</organism>
<sequence length="280" mass="29297">MSGELVGEGTRPIGTDVGQSALAIGRELAPSGVERGSSADGRRVGNSTLPPLRLFRRHVPDSSARVVSSSPSSRPASPWPGRKTGNTGNWQASWKLRHQRGGRGHASSRSSTAAEEGRLSEGGQPKPPRSQRLPEQAALSAGANEPTGQPGGTKDWEDESKEGGPRSMTDAEPSARWQVANPSGQAGERRGSAGTGADQSLSYWSMDRRGGDGDGRCWGRTQSPRCDNQPHEGRRRATVDEGRGLGGRPKEAGSGGQEFARGFDVVARESGGPKLGGSTA</sequence>
<feature type="compositionally biased region" description="Basic and acidic residues" evidence="1">
    <location>
        <begin position="228"/>
        <end position="251"/>
    </location>
</feature>
<reference evidence="2 3" key="1">
    <citation type="journal article" date="2012" name="Genome Biol.">
        <title>Genome and low-iron response of an oceanic diatom adapted to chronic iron limitation.</title>
        <authorList>
            <person name="Lommer M."/>
            <person name="Specht M."/>
            <person name="Roy A.S."/>
            <person name="Kraemer L."/>
            <person name="Andreson R."/>
            <person name="Gutowska M.A."/>
            <person name="Wolf J."/>
            <person name="Bergner S.V."/>
            <person name="Schilhabel M.B."/>
            <person name="Klostermeier U.C."/>
            <person name="Beiko R.G."/>
            <person name="Rosenstiel P."/>
            <person name="Hippler M."/>
            <person name="Laroche J."/>
        </authorList>
    </citation>
    <scope>NUCLEOTIDE SEQUENCE [LARGE SCALE GENOMIC DNA]</scope>
    <source>
        <strain evidence="2 3">CCMP1005</strain>
    </source>
</reference>
<protein>
    <submittedName>
        <fullName evidence="2">Uncharacterized protein</fullName>
    </submittedName>
</protein>
<dbReference type="Proteomes" id="UP000266841">
    <property type="component" value="Unassembled WGS sequence"/>
</dbReference>
<feature type="compositionally biased region" description="Low complexity" evidence="1">
    <location>
        <begin position="62"/>
        <end position="76"/>
    </location>
</feature>
<comment type="caution">
    <text evidence="2">The sequence shown here is derived from an EMBL/GenBank/DDBJ whole genome shotgun (WGS) entry which is preliminary data.</text>
</comment>
<dbReference type="EMBL" id="AGNL01027153">
    <property type="protein sequence ID" value="EJK57745.1"/>
    <property type="molecule type" value="Genomic_DNA"/>
</dbReference>
<evidence type="ECO:0000313" key="3">
    <source>
        <dbReference type="Proteomes" id="UP000266841"/>
    </source>
</evidence>
<gene>
    <name evidence="2" type="ORF">THAOC_22180</name>
</gene>
<proteinExistence type="predicted"/>
<feature type="compositionally biased region" description="Basic and acidic residues" evidence="1">
    <location>
        <begin position="206"/>
        <end position="217"/>
    </location>
</feature>
<name>K0RXQ8_THAOC</name>
<evidence type="ECO:0000313" key="2">
    <source>
        <dbReference type="EMBL" id="EJK57745.1"/>
    </source>
</evidence>
<keyword evidence="3" id="KW-1185">Reference proteome</keyword>
<accession>K0RXQ8</accession>
<evidence type="ECO:0000256" key="1">
    <source>
        <dbReference type="SAM" id="MobiDB-lite"/>
    </source>
</evidence>
<feature type="compositionally biased region" description="Low complexity" evidence="1">
    <location>
        <begin position="105"/>
        <end position="114"/>
    </location>
</feature>
<dbReference type="AlphaFoldDB" id="K0RXQ8"/>